<keyword evidence="7" id="KW-0862">Zinc</keyword>
<keyword evidence="6" id="KW-0378">Hydrolase</keyword>
<feature type="transmembrane region" description="Helical" evidence="11">
    <location>
        <begin position="147"/>
        <end position="168"/>
    </location>
</feature>
<evidence type="ECO:0000259" key="12">
    <source>
        <dbReference type="Pfam" id="PF01435"/>
    </source>
</evidence>
<dbReference type="STRING" id="1437425.CSEC_1336"/>
<feature type="transmembrane region" description="Helical" evidence="11">
    <location>
        <begin position="64"/>
        <end position="83"/>
    </location>
</feature>
<feature type="transmembrane region" description="Helical" evidence="11">
    <location>
        <begin position="336"/>
        <end position="358"/>
    </location>
</feature>
<evidence type="ECO:0000256" key="11">
    <source>
        <dbReference type="SAM" id="Phobius"/>
    </source>
</evidence>
<reference evidence="13" key="1">
    <citation type="submission" date="2013-12" db="EMBL/GenBank/DDBJ databases">
        <authorList>
            <person name="Linke B."/>
        </authorList>
    </citation>
    <scope>NUCLEOTIDE SEQUENCE [LARGE SCALE GENOMIC DNA]</scope>
    <source>
        <strain evidence="13">CRIB-18</strain>
    </source>
</reference>
<dbReference type="GO" id="GO:0006508">
    <property type="term" value="P:proteolysis"/>
    <property type="evidence" value="ECO:0007669"/>
    <property type="project" value="UniProtKB-KW"/>
</dbReference>
<evidence type="ECO:0000256" key="1">
    <source>
        <dbReference type="ARBA" id="ARBA00001947"/>
    </source>
</evidence>
<feature type="transmembrane region" description="Helical" evidence="11">
    <location>
        <begin position="433"/>
        <end position="450"/>
    </location>
</feature>
<name>A0A090CZA6_9BACT</name>
<keyword evidence="10 11" id="KW-0472">Membrane</keyword>
<dbReference type="EMBL" id="CCEJ010000005">
    <property type="protein sequence ID" value="CDR34156.1"/>
    <property type="molecule type" value="Genomic_DNA"/>
</dbReference>
<evidence type="ECO:0000256" key="3">
    <source>
        <dbReference type="ARBA" id="ARBA00022670"/>
    </source>
</evidence>
<dbReference type="PANTHER" id="PTHR43221">
    <property type="entry name" value="PROTEASE HTPX"/>
    <property type="match status" value="1"/>
</dbReference>
<dbReference type="Pfam" id="PF01435">
    <property type="entry name" value="Peptidase_M48"/>
    <property type="match status" value="1"/>
</dbReference>
<evidence type="ECO:0000256" key="8">
    <source>
        <dbReference type="ARBA" id="ARBA00022989"/>
    </source>
</evidence>
<keyword evidence="5" id="KW-0479">Metal-binding</keyword>
<dbReference type="eggNOG" id="COG0501">
    <property type="taxonomic scope" value="Bacteria"/>
</dbReference>
<feature type="transmembrane region" description="Helical" evidence="11">
    <location>
        <begin position="35"/>
        <end position="52"/>
    </location>
</feature>
<dbReference type="CDD" id="cd07345">
    <property type="entry name" value="M48A_Ste24p-like"/>
    <property type="match status" value="1"/>
</dbReference>
<protein>
    <recommendedName>
        <fullName evidence="12">Peptidase M48 domain-containing protein</fullName>
    </recommendedName>
</protein>
<proteinExistence type="predicted"/>
<feature type="domain" description="Peptidase M48" evidence="12">
    <location>
        <begin position="219"/>
        <end position="382"/>
    </location>
</feature>
<evidence type="ECO:0000256" key="10">
    <source>
        <dbReference type="ARBA" id="ARBA00023136"/>
    </source>
</evidence>
<keyword evidence="14" id="KW-1185">Reference proteome</keyword>
<evidence type="ECO:0000256" key="7">
    <source>
        <dbReference type="ARBA" id="ARBA00022833"/>
    </source>
</evidence>
<feature type="transmembrane region" description="Helical" evidence="11">
    <location>
        <begin position="95"/>
        <end position="120"/>
    </location>
</feature>
<dbReference type="GO" id="GO:0046872">
    <property type="term" value="F:metal ion binding"/>
    <property type="evidence" value="ECO:0007669"/>
    <property type="project" value="UniProtKB-KW"/>
</dbReference>
<evidence type="ECO:0000256" key="9">
    <source>
        <dbReference type="ARBA" id="ARBA00023049"/>
    </source>
</evidence>
<keyword evidence="8 11" id="KW-1133">Transmembrane helix</keyword>
<evidence type="ECO:0000313" key="14">
    <source>
        <dbReference type="Proteomes" id="UP000031552"/>
    </source>
</evidence>
<keyword evidence="3" id="KW-0645">Protease</keyword>
<keyword evidence="4 11" id="KW-0812">Transmembrane</keyword>
<accession>A0A090CZA6</accession>
<comment type="cofactor">
    <cofactor evidence="1">
        <name>Zn(2+)</name>
        <dbReference type="ChEBI" id="CHEBI:29105"/>
    </cofactor>
</comment>
<reference evidence="13" key="2">
    <citation type="submission" date="2014-09" db="EMBL/GenBank/DDBJ databases">
        <title>Criblamydia sequanensis harbors a mega-plasmid encoding arsenite resistance.</title>
        <authorList>
            <person name="Bertelli C."/>
            <person name="Goesmann A."/>
            <person name="Greub G."/>
        </authorList>
    </citation>
    <scope>NUCLEOTIDE SEQUENCE [LARGE SCALE GENOMIC DNA]</scope>
    <source>
        <strain evidence="13">CRIB-18</strain>
    </source>
</reference>
<sequence>MLFSRFIFLIYVLFLIAIAPSKLDGSFFFGIKPSFFLGLLSFFLSYSLIYALSLKFNMSLKKGFVFVSELLLLACFLINLFLLGSQRIFFTNFSLFPAVVLFSTFFIFLYFLGLFFIHYLDFRLKSGSQENNEALDKKAYAHGLHQILLFLPLILPFFFLLFFFHLLSFLLEDDLTDSKALLALLAILPIFIICFPWFVQKAWCAYSLESYGEPSLVEHLNQICERASFKHGGLKVWTALDRAPTAAIIGTYHKFRYILFTKKLLNSLSDNALGAVLAHEIGHCKKGHLFFIPFVFSGMFLLGFLFSLFIHPSLYNYFLQFFNPLLGSLAESASDLAIVLIYLLLFALYFRFIFGFYIRLYEREADLYGQSISVSPRHLINALNTIGILGGNIHSKPSWHHYSIEIRNQILEQSIVDPNLGFNHSKKVKKWNLVYVFSFFLLLTLGFAGIKLTNFL</sequence>
<evidence type="ECO:0000256" key="4">
    <source>
        <dbReference type="ARBA" id="ARBA00022692"/>
    </source>
</evidence>
<evidence type="ECO:0000256" key="6">
    <source>
        <dbReference type="ARBA" id="ARBA00022801"/>
    </source>
</evidence>
<evidence type="ECO:0000256" key="5">
    <source>
        <dbReference type="ARBA" id="ARBA00022723"/>
    </source>
</evidence>
<evidence type="ECO:0000256" key="2">
    <source>
        <dbReference type="ARBA" id="ARBA00022475"/>
    </source>
</evidence>
<evidence type="ECO:0000313" key="13">
    <source>
        <dbReference type="EMBL" id="CDR34156.1"/>
    </source>
</evidence>
<dbReference type="AlphaFoldDB" id="A0A090CZA6"/>
<dbReference type="Proteomes" id="UP000031552">
    <property type="component" value="Unassembled WGS sequence"/>
</dbReference>
<dbReference type="GO" id="GO:0004222">
    <property type="term" value="F:metalloendopeptidase activity"/>
    <property type="evidence" value="ECO:0007669"/>
    <property type="project" value="InterPro"/>
</dbReference>
<keyword evidence="2" id="KW-1003">Cell membrane</keyword>
<dbReference type="InterPro" id="IPR001915">
    <property type="entry name" value="Peptidase_M48"/>
</dbReference>
<comment type="caution">
    <text evidence="13">The sequence shown here is derived from an EMBL/GenBank/DDBJ whole genome shotgun (WGS) entry which is preliminary data.</text>
</comment>
<gene>
    <name evidence="13" type="ORF">CSEC_1336</name>
</gene>
<dbReference type="Gene3D" id="3.30.2010.10">
    <property type="entry name" value="Metalloproteases ('zincins'), catalytic domain"/>
    <property type="match status" value="1"/>
</dbReference>
<feature type="transmembrane region" description="Helical" evidence="11">
    <location>
        <begin position="289"/>
        <end position="310"/>
    </location>
</feature>
<keyword evidence="9" id="KW-0482">Metalloprotease</keyword>
<organism evidence="13 14">
    <name type="scientific">Candidatus Criblamydia sequanensis CRIB-18</name>
    <dbReference type="NCBI Taxonomy" id="1437425"/>
    <lineage>
        <taxon>Bacteria</taxon>
        <taxon>Pseudomonadati</taxon>
        <taxon>Chlamydiota</taxon>
        <taxon>Chlamydiia</taxon>
        <taxon>Parachlamydiales</taxon>
        <taxon>Candidatus Criblamydiaceae</taxon>
        <taxon>Candidatus Criblamydia</taxon>
    </lineage>
</organism>
<feature type="transmembrane region" description="Helical" evidence="11">
    <location>
        <begin position="180"/>
        <end position="199"/>
    </location>
</feature>
<dbReference type="InterPro" id="IPR050083">
    <property type="entry name" value="HtpX_protease"/>
</dbReference>
<dbReference type="PANTHER" id="PTHR43221:SF2">
    <property type="entry name" value="PROTEASE HTPX HOMOLOG"/>
    <property type="match status" value="1"/>
</dbReference>